<dbReference type="InterPro" id="IPR007050">
    <property type="entry name" value="HTH_bacterioopsin"/>
</dbReference>
<keyword evidence="2" id="KW-0804">Transcription</keyword>
<name>A0ABD6A6Z9_9EURY</name>
<dbReference type="PANTHER" id="PTHR34236">
    <property type="entry name" value="DIMETHYL SULFOXIDE REDUCTASE TRANSCRIPTIONAL ACTIVATOR"/>
    <property type="match status" value="1"/>
</dbReference>
<proteinExistence type="predicted"/>
<gene>
    <name evidence="5" type="ORF">ACFQPE_04120</name>
</gene>
<dbReference type="Pfam" id="PF15915">
    <property type="entry name" value="BAT"/>
    <property type="match status" value="1"/>
</dbReference>
<evidence type="ECO:0000256" key="1">
    <source>
        <dbReference type="ARBA" id="ARBA00023015"/>
    </source>
</evidence>
<dbReference type="InterPro" id="IPR036388">
    <property type="entry name" value="WH-like_DNA-bd_sf"/>
</dbReference>
<evidence type="ECO:0000256" key="2">
    <source>
        <dbReference type="ARBA" id="ARBA00023163"/>
    </source>
</evidence>
<evidence type="ECO:0000313" key="6">
    <source>
        <dbReference type="Proteomes" id="UP001596547"/>
    </source>
</evidence>
<dbReference type="Proteomes" id="UP001596547">
    <property type="component" value="Unassembled WGS sequence"/>
</dbReference>
<feature type="domain" description="HTH bat-type" evidence="3">
    <location>
        <begin position="157"/>
        <end position="208"/>
    </location>
</feature>
<dbReference type="RefSeq" id="WP_276305382.1">
    <property type="nucleotide sequence ID" value="NZ_CP119992.1"/>
</dbReference>
<feature type="domain" description="Bacterioopsin transcriptional activator GAF and HTH associated" evidence="4">
    <location>
        <begin position="13"/>
        <end position="146"/>
    </location>
</feature>
<comment type="caution">
    <text evidence="5">The sequence shown here is derived from an EMBL/GenBank/DDBJ whole genome shotgun (WGS) entry which is preliminary data.</text>
</comment>
<protein>
    <submittedName>
        <fullName evidence="5">Helix-turn-helix domain-containing protein</fullName>
    </submittedName>
</protein>
<dbReference type="Pfam" id="PF04967">
    <property type="entry name" value="HTH_10"/>
    <property type="match status" value="1"/>
</dbReference>
<dbReference type="GeneID" id="79314960"/>
<dbReference type="Gene3D" id="1.10.10.10">
    <property type="entry name" value="Winged helix-like DNA-binding domain superfamily/Winged helix DNA-binding domain"/>
    <property type="match status" value="1"/>
</dbReference>
<sequence length="228" mass="25271">MSGTIAEIGVPTDKFALHETLKRHEGVTFEIERVVAYDAGRVMPYLWSSGMDGEALTTALGSDSSVETVSLFSDVDGEQLFQVEWAGWVRTLVRQFVEEEATILAATASHDGWQFRVLFPNREALSRTHDACGGKDMDLKYLKVHQMNAERPGTLGLTTAQHETLGAALRHGYYKVPRGVTTAELADELGISHQALSERLRRAHEALVEHALMSERAFDGETVEREAE</sequence>
<evidence type="ECO:0000313" key="5">
    <source>
        <dbReference type="EMBL" id="MFC7315980.1"/>
    </source>
</evidence>
<dbReference type="AlphaFoldDB" id="A0ABD6A6Z9"/>
<evidence type="ECO:0000259" key="3">
    <source>
        <dbReference type="Pfam" id="PF04967"/>
    </source>
</evidence>
<dbReference type="InterPro" id="IPR031803">
    <property type="entry name" value="BAT_GAF/HTH-assoc"/>
</dbReference>
<evidence type="ECO:0000259" key="4">
    <source>
        <dbReference type="Pfam" id="PF15915"/>
    </source>
</evidence>
<accession>A0ABD6A6Z9</accession>
<organism evidence="5 6">
    <name type="scientific">Halomarina halobia</name>
    <dbReference type="NCBI Taxonomy" id="3033386"/>
    <lineage>
        <taxon>Archaea</taxon>
        <taxon>Methanobacteriati</taxon>
        <taxon>Methanobacteriota</taxon>
        <taxon>Stenosarchaea group</taxon>
        <taxon>Halobacteria</taxon>
        <taxon>Halobacteriales</taxon>
        <taxon>Natronomonadaceae</taxon>
        <taxon>Halomarina</taxon>
    </lineage>
</organism>
<dbReference type="PANTHER" id="PTHR34236:SF1">
    <property type="entry name" value="DIMETHYL SULFOXIDE REDUCTASE TRANSCRIPTIONAL ACTIVATOR"/>
    <property type="match status" value="1"/>
</dbReference>
<keyword evidence="6" id="KW-1185">Reference proteome</keyword>
<reference evidence="5 6" key="1">
    <citation type="journal article" date="2019" name="Int. J. Syst. Evol. Microbiol.">
        <title>The Global Catalogue of Microorganisms (GCM) 10K type strain sequencing project: providing services to taxonomists for standard genome sequencing and annotation.</title>
        <authorList>
            <consortium name="The Broad Institute Genomics Platform"/>
            <consortium name="The Broad Institute Genome Sequencing Center for Infectious Disease"/>
            <person name="Wu L."/>
            <person name="Ma J."/>
        </authorList>
    </citation>
    <scope>NUCLEOTIDE SEQUENCE [LARGE SCALE GENOMIC DNA]</scope>
    <source>
        <strain evidence="5 6">PSR21</strain>
    </source>
</reference>
<dbReference type="EMBL" id="JBHTBF010000001">
    <property type="protein sequence ID" value="MFC7315980.1"/>
    <property type="molecule type" value="Genomic_DNA"/>
</dbReference>
<keyword evidence="1" id="KW-0805">Transcription regulation</keyword>